<dbReference type="InterPro" id="IPR012308">
    <property type="entry name" value="DNA_ligase_ATP-dep_N"/>
</dbReference>
<evidence type="ECO:0000313" key="9">
    <source>
        <dbReference type="Proteomes" id="UP000574390"/>
    </source>
</evidence>
<feature type="compositionally biased region" description="Low complexity" evidence="6">
    <location>
        <begin position="1099"/>
        <end position="1112"/>
    </location>
</feature>
<dbReference type="Pfam" id="PF04675">
    <property type="entry name" value="DNA_ligase_A_N"/>
    <property type="match status" value="1"/>
</dbReference>
<dbReference type="AlphaFoldDB" id="A0A7J6Q5U3"/>
<dbReference type="PANTHER" id="PTHR45997:SF1">
    <property type="entry name" value="DNA LIGASE 4"/>
    <property type="match status" value="1"/>
</dbReference>
<dbReference type="GO" id="GO:0003677">
    <property type="term" value="F:DNA binding"/>
    <property type="evidence" value="ECO:0007669"/>
    <property type="project" value="InterPro"/>
</dbReference>
<feature type="compositionally biased region" description="Pro residues" evidence="6">
    <location>
        <begin position="926"/>
        <end position="935"/>
    </location>
</feature>
<dbReference type="GO" id="GO:0003910">
    <property type="term" value="F:DNA ligase (ATP) activity"/>
    <property type="evidence" value="ECO:0007669"/>
    <property type="project" value="InterPro"/>
</dbReference>
<organism evidence="8 9">
    <name type="scientific">Perkinsus olseni</name>
    <name type="common">Perkinsus atlanticus</name>
    <dbReference type="NCBI Taxonomy" id="32597"/>
    <lineage>
        <taxon>Eukaryota</taxon>
        <taxon>Sar</taxon>
        <taxon>Alveolata</taxon>
        <taxon>Perkinsozoa</taxon>
        <taxon>Perkinsea</taxon>
        <taxon>Perkinsida</taxon>
        <taxon>Perkinsidae</taxon>
        <taxon>Perkinsus</taxon>
    </lineage>
</organism>
<dbReference type="InterPro" id="IPR012310">
    <property type="entry name" value="DNA_ligase_ATP-dep_cent"/>
</dbReference>
<evidence type="ECO:0000256" key="2">
    <source>
        <dbReference type="ARBA" id="ARBA00022598"/>
    </source>
</evidence>
<dbReference type="GO" id="GO:0006310">
    <property type="term" value="P:DNA recombination"/>
    <property type="evidence" value="ECO:0007669"/>
    <property type="project" value="InterPro"/>
</dbReference>
<feature type="domain" description="ATP-dependent DNA ligase family profile" evidence="7">
    <location>
        <begin position="390"/>
        <end position="512"/>
    </location>
</feature>
<keyword evidence="5" id="KW-0539">Nucleus</keyword>
<dbReference type="EMBL" id="JABANM010031873">
    <property type="protein sequence ID" value="KAF4703869.1"/>
    <property type="molecule type" value="Genomic_DNA"/>
</dbReference>
<dbReference type="InterPro" id="IPR029710">
    <property type="entry name" value="LIG4"/>
</dbReference>
<dbReference type="Gene3D" id="2.40.50.140">
    <property type="entry name" value="Nucleic acid-binding proteins"/>
    <property type="match status" value="1"/>
</dbReference>
<dbReference type="InterPro" id="IPR036599">
    <property type="entry name" value="DNA_ligase_N_sf"/>
</dbReference>
<dbReference type="Gene3D" id="3.30.470.30">
    <property type="entry name" value="DNA ligase/mRNA capping enzyme"/>
    <property type="match status" value="1"/>
</dbReference>
<comment type="caution">
    <text evidence="8">The sequence shown here is derived from an EMBL/GenBank/DDBJ whole genome shotgun (WGS) entry which is preliminary data.</text>
</comment>
<keyword evidence="3" id="KW-0547">Nucleotide-binding</keyword>
<proteinExistence type="inferred from homology"/>
<evidence type="ECO:0000313" key="8">
    <source>
        <dbReference type="EMBL" id="KAF4703869.1"/>
    </source>
</evidence>
<evidence type="ECO:0000256" key="5">
    <source>
        <dbReference type="ARBA" id="ARBA00023242"/>
    </source>
</evidence>
<feature type="region of interest" description="Disordered" evidence="6">
    <location>
        <begin position="1161"/>
        <end position="1189"/>
    </location>
</feature>
<dbReference type="Proteomes" id="UP000574390">
    <property type="component" value="Unassembled WGS sequence"/>
</dbReference>
<keyword evidence="4" id="KW-0067">ATP-binding</keyword>
<comment type="similarity">
    <text evidence="1">Belongs to the ATP-dependent DNA ligase family.</text>
</comment>
<feature type="region of interest" description="Disordered" evidence="6">
    <location>
        <begin position="657"/>
        <end position="725"/>
    </location>
</feature>
<dbReference type="Gene3D" id="1.10.3260.10">
    <property type="entry name" value="DNA ligase, ATP-dependent, N-terminal domain"/>
    <property type="match status" value="1"/>
</dbReference>
<dbReference type="SUPFAM" id="SSF50249">
    <property type="entry name" value="Nucleic acid-binding proteins"/>
    <property type="match status" value="1"/>
</dbReference>
<dbReference type="PROSITE" id="PS50160">
    <property type="entry name" value="DNA_LIGASE_A3"/>
    <property type="match status" value="1"/>
</dbReference>
<dbReference type="Pfam" id="PF01068">
    <property type="entry name" value="DNA_ligase_A_M"/>
    <property type="match status" value="1"/>
</dbReference>
<feature type="compositionally biased region" description="Basic and acidic residues" evidence="6">
    <location>
        <begin position="1012"/>
        <end position="1024"/>
    </location>
</feature>
<gene>
    <name evidence="8" type="primary">LIG4_3</name>
    <name evidence="8" type="ORF">FOZ62_024941</name>
</gene>
<feature type="compositionally biased region" description="Basic residues" evidence="6">
    <location>
        <begin position="1089"/>
        <end position="1098"/>
    </location>
</feature>
<dbReference type="PANTHER" id="PTHR45997">
    <property type="entry name" value="DNA LIGASE 4"/>
    <property type="match status" value="1"/>
</dbReference>
<feature type="compositionally biased region" description="Low complexity" evidence="6">
    <location>
        <begin position="1175"/>
        <end position="1186"/>
    </location>
</feature>
<dbReference type="InterPro" id="IPR012340">
    <property type="entry name" value="NA-bd_OB-fold"/>
</dbReference>
<name>A0A7J6Q5U3_PEROL</name>
<reference evidence="8 9" key="1">
    <citation type="submission" date="2020-04" db="EMBL/GenBank/DDBJ databases">
        <title>Perkinsus olseni comparative genomics.</title>
        <authorList>
            <person name="Bogema D.R."/>
        </authorList>
    </citation>
    <scope>NUCLEOTIDE SEQUENCE [LARGE SCALE GENOMIC DNA]</scope>
    <source>
        <strain evidence="8">ATCC PRA-205</strain>
    </source>
</reference>
<dbReference type="GO" id="GO:0006303">
    <property type="term" value="P:double-strand break repair via nonhomologous end joining"/>
    <property type="evidence" value="ECO:0007669"/>
    <property type="project" value="TreeGrafter"/>
</dbReference>
<feature type="compositionally biased region" description="Basic and acidic residues" evidence="6">
    <location>
        <begin position="1046"/>
        <end position="1063"/>
    </location>
</feature>
<evidence type="ECO:0000256" key="3">
    <source>
        <dbReference type="ARBA" id="ARBA00022741"/>
    </source>
</evidence>
<feature type="region of interest" description="Disordered" evidence="6">
    <location>
        <begin position="1005"/>
        <end position="1126"/>
    </location>
</feature>
<dbReference type="SUPFAM" id="SSF56091">
    <property type="entry name" value="DNA ligase/mRNA capping enzyme, catalytic domain"/>
    <property type="match status" value="1"/>
</dbReference>
<sequence>MLDTCTEEKFIRLCHVLEEVLTRKTQKAKLGVLERYITQTFAPTSDLYPLLRLIVPQCDTDRQSYGIKEKAMAKMVSEVHTLPSAEVDRLINYKDVTKQLMKRCTAGDFPSVLYSVLEFRVLPSSEKAVMTIGKVNDVLDKLHSAQNLQGQKKVFIEIATRCGALEHKWIAKIIIKGSMKLGVGEKAILSRLHPRAIEWYDNSMSLKYVMDCINKDNGQGDGVDEGRPSYTSSVLNSIMFLRVKPQRAVVWSSRVMENYWKNMKRKMARAHHYNATDDKDNASLYSEVKFDGERLVAHIDKSPPGADTSPRVTLSVEKDVLFGRYSRNGLVMKDYERELGPLLLSAFRGQQGILDGEVLTYDEDNATFLKHTHNRSTASSTTTACHHRHLCLIIFDILLYGDLKNEAQNYTNTPLAIRRDVLSKVVVPLNTYIEVVKHRVIPAASEAIMDELNVAVAEGEEGRVFKDPGSVYSIGKKGYGWFKLKPEYSHNLAMDMDLVIVGAFFAAGLGRRDPAAEVTDLVATVSSFLLAAPTGDGMLVPIGKVAVAQRSALDELRDRLRGTMVAWSPAVGQAASKWLVDAGKLRSGIRPDLILRQPSTLRGGPTVMVVRCSELHATSKWPAGITLRFPRCVEAVRKDKTMVEADTLNDIQEFYRRQQTKMRESSSPSNAGDGGGYSSDDAEQGTEGPDKKRRRKEREIATTVPLVELDASSTFHETDREGDMQQQQRLPSLLRGWEVLVLNGDHVNTTTTTQQRCYTKKEIQALVVENGGTLKDSLTFNHRKARQAASSPLLLQQTGQATGDGNQLRLIVLAAALDLRVRNFVKVEDVDVIDYRCGDGQRRGHRWGSAVLNCPRENRRASTGGEEEDTFESGYLLLPPPDEYYVAKSKRTQETLERDYDKYGENEGCGFSVEEGSVMPRSARTIPPPPPPLPPSSSAATGGPTELGEDDEEAGLSGKLKAMLNGLTTLRQTGTDDKLCERALSRLEPDERQIVERLLERRLQRAGGDGKLPLEDGSGKEEKATRKRKKAVEKANGSPKRQRRSKPADDGKVGSRNLLDGEKIFSQGPPENSQQQGGEKEGTSNVAAPKRRRGRPRKTQTQSTAASSSSSSEVSNRMGRVEGGSAAAAVMASDGAMVPSAAGGKAGDKYREIHDLLRAAISQEQQEEDGKHRGAAASSPSSTSTTVEVGLPDSALDSIFTFLDDHDSGLDFYIYCQALRQFSDSPSPLPVNEAAGFARQVASNCTKEWDKMTNDERQK</sequence>
<keyword evidence="2 8" id="KW-0436">Ligase</keyword>
<dbReference type="GO" id="GO:0005524">
    <property type="term" value="F:ATP binding"/>
    <property type="evidence" value="ECO:0007669"/>
    <property type="project" value="UniProtKB-KW"/>
</dbReference>
<evidence type="ECO:0000259" key="7">
    <source>
        <dbReference type="PROSITE" id="PS50160"/>
    </source>
</evidence>
<dbReference type="GO" id="GO:0006297">
    <property type="term" value="P:nucleotide-excision repair, DNA gap filling"/>
    <property type="evidence" value="ECO:0007669"/>
    <property type="project" value="TreeGrafter"/>
</dbReference>
<dbReference type="GO" id="GO:0032807">
    <property type="term" value="C:DNA ligase IV complex"/>
    <property type="evidence" value="ECO:0007669"/>
    <property type="project" value="TreeGrafter"/>
</dbReference>
<accession>A0A7J6Q5U3</accession>
<evidence type="ECO:0000256" key="4">
    <source>
        <dbReference type="ARBA" id="ARBA00022840"/>
    </source>
</evidence>
<protein>
    <submittedName>
        <fullName evidence="8">DNA ligase (ATP)</fullName>
    </submittedName>
</protein>
<evidence type="ECO:0000256" key="1">
    <source>
        <dbReference type="ARBA" id="ARBA00007572"/>
    </source>
</evidence>
<evidence type="ECO:0000256" key="6">
    <source>
        <dbReference type="SAM" id="MobiDB-lite"/>
    </source>
</evidence>
<feature type="region of interest" description="Disordered" evidence="6">
    <location>
        <begin position="920"/>
        <end position="953"/>
    </location>
</feature>